<dbReference type="GO" id="GO:0008893">
    <property type="term" value="F:guanosine-3',5'-bis(diphosphate) 3'-diphosphatase activity"/>
    <property type="evidence" value="ECO:0007669"/>
    <property type="project" value="TreeGrafter"/>
</dbReference>
<dbReference type="CDD" id="cd03671">
    <property type="entry name" value="NUDIX_Ap4A_hydrolase_plant_like"/>
    <property type="match status" value="2"/>
</dbReference>
<evidence type="ECO:0000313" key="5">
    <source>
        <dbReference type="Proteomes" id="UP001154282"/>
    </source>
</evidence>
<organism evidence="4 5">
    <name type="scientific">Linum tenue</name>
    <dbReference type="NCBI Taxonomy" id="586396"/>
    <lineage>
        <taxon>Eukaryota</taxon>
        <taxon>Viridiplantae</taxon>
        <taxon>Streptophyta</taxon>
        <taxon>Embryophyta</taxon>
        <taxon>Tracheophyta</taxon>
        <taxon>Spermatophyta</taxon>
        <taxon>Magnoliopsida</taxon>
        <taxon>eudicotyledons</taxon>
        <taxon>Gunneridae</taxon>
        <taxon>Pentapetalae</taxon>
        <taxon>rosids</taxon>
        <taxon>fabids</taxon>
        <taxon>Malpighiales</taxon>
        <taxon>Linaceae</taxon>
        <taxon>Linum</taxon>
    </lineage>
</organism>
<dbReference type="Proteomes" id="UP001154282">
    <property type="component" value="Unassembled WGS sequence"/>
</dbReference>
<dbReference type="SUPFAM" id="SSF55811">
    <property type="entry name" value="Nudix"/>
    <property type="match status" value="2"/>
</dbReference>
<comment type="caution">
    <text evidence="4">The sequence shown here is derived from an EMBL/GenBank/DDBJ whole genome shotgun (WGS) entry which is preliminary data.</text>
</comment>
<keyword evidence="5" id="KW-1185">Reference proteome</keyword>
<dbReference type="PROSITE" id="PS51462">
    <property type="entry name" value="NUDIX"/>
    <property type="match status" value="2"/>
</dbReference>
<dbReference type="PRINTS" id="PR00502">
    <property type="entry name" value="NUDIXFAMILY"/>
</dbReference>
<dbReference type="InterPro" id="IPR000086">
    <property type="entry name" value="NUDIX_hydrolase_dom"/>
</dbReference>
<dbReference type="HAMAP" id="MF_00298">
    <property type="entry name" value="Nudix_RppH"/>
    <property type="match status" value="1"/>
</dbReference>
<name>A0AAV0I0L1_9ROSI</name>
<feature type="domain" description="Nudix hydrolase" evidence="3">
    <location>
        <begin position="288"/>
        <end position="445"/>
    </location>
</feature>
<dbReference type="GO" id="GO:0019693">
    <property type="term" value="P:ribose phosphate metabolic process"/>
    <property type="evidence" value="ECO:0007669"/>
    <property type="project" value="TreeGrafter"/>
</dbReference>
<feature type="domain" description="Nudix hydrolase" evidence="3">
    <location>
        <begin position="80"/>
        <end position="228"/>
    </location>
</feature>
<dbReference type="AlphaFoldDB" id="A0AAV0I0L1"/>
<dbReference type="Gene3D" id="3.90.79.10">
    <property type="entry name" value="Nucleoside Triphosphate Pyrophosphohydrolase"/>
    <property type="match status" value="2"/>
</dbReference>
<gene>
    <name evidence="4" type="ORF">LITE_LOCUS7020</name>
</gene>
<reference evidence="4" key="1">
    <citation type="submission" date="2022-08" db="EMBL/GenBank/DDBJ databases">
        <authorList>
            <person name="Gutierrez-Valencia J."/>
        </authorList>
    </citation>
    <scope>NUCLEOTIDE SEQUENCE</scope>
</reference>
<dbReference type="InterPro" id="IPR020476">
    <property type="entry name" value="Nudix_hydrolase"/>
</dbReference>
<protein>
    <recommendedName>
        <fullName evidence="3">Nudix hydrolase domain-containing protein</fullName>
    </recommendedName>
</protein>
<dbReference type="PROSITE" id="PS00893">
    <property type="entry name" value="NUDIX_BOX"/>
    <property type="match status" value="2"/>
</dbReference>
<dbReference type="NCBIfam" id="NF001938">
    <property type="entry name" value="PRK00714.1-5"/>
    <property type="match status" value="2"/>
</dbReference>
<evidence type="ECO:0000256" key="1">
    <source>
        <dbReference type="ARBA" id="ARBA00001936"/>
    </source>
</evidence>
<evidence type="ECO:0000256" key="2">
    <source>
        <dbReference type="ARBA" id="ARBA00022801"/>
    </source>
</evidence>
<comment type="cofactor">
    <cofactor evidence="1">
        <name>Mn(2+)</name>
        <dbReference type="ChEBI" id="CHEBI:29035"/>
    </cofactor>
</comment>
<dbReference type="InterPro" id="IPR015797">
    <property type="entry name" value="NUDIX_hydrolase-like_dom_sf"/>
</dbReference>
<dbReference type="InterPro" id="IPR022927">
    <property type="entry name" value="RppH"/>
</dbReference>
<proteinExistence type="inferred from homology"/>
<dbReference type="EMBL" id="CAMGYJ010000003">
    <property type="protein sequence ID" value="CAI0391126.1"/>
    <property type="molecule type" value="Genomic_DNA"/>
</dbReference>
<dbReference type="GO" id="GO:0006753">
    <property type="term" value="P:nucleoside phosphate metabolic process"/>
    <property type="evidence" value="ECO:0007669"/>
    <property type="project" value="TreeGrafter"/>
</dbReference>
<dbReference type="Pfam" id="PF00293">
    <property type="entry name" value="NUDIX"/>
    <property type="match status" value="2"/>
</dbReference>
<dbReference type="GO" id="GO:0034432">
    <property type="term" value="F:bis(5'-adenosyl)-pentaphosphatase activity"/>
    <property type="evidence" value="ECO:0007669"/>
    <property type="project" value="TreeGrafter"/>
</dbReference>
<sequence>MRSCEALRSSQVYLVGEGRDCPWKPVKFYRVPLLICKKSSSKPSSSSSSSRHGFSASVSISVEKADGAATAFSMESPPRGYRKNVGICLLNPTSKMVFVASRINIPDSWQMPQGGPEAGEDLRSAAMRELREETGVTSAEFLAEAPYWLIYDFPLPIRDRLNRRWGTNYRGQAQKWFLFKFTGKDEEINLLGDGSEKPEFKHWTWMPPERVVELAVDFKKPVYQEVMELFSPFLQEDYTDAELQDESNSRLHMEQSEVKTREELGVGGGFHSIEDQHPGCLADASGDGYLSGFTEISMFGSDGWILWDLEQNKVETLISYYCLTKWHLLQGGVDEGEELRNAAMRELREETGVVSAEFLAEAPHWLTYDYPLSVRNRLNRKWGTNYKGQTQKWFLFKFTGKDEEINLLGNGSVEPEFQQWTWMPPERVIEVAVDFKRPVYREVMQLFSPFLQADGDAEQ</sequence>
<dbReference type="GO" id="GO:0009507">
    <property type="term" value="C:chloroplast"/>
    <property type="evidence" value="ECO:0007669"/>
    <property type="project" value="TreeGrafter"/>
</dbReference>
<keyword evidence="2" id="KW-0378">Hydrolase</keyword>
<evidence type="ECO:0000313" key="4">
    <source>
        <dbReference type="EMBL" id="CAI0391126.1"/>
    </source>
</evidence>
<accession>A0AAV0I0L1</accession>
<evidence type="ECO:0000259" key="3">
    <source>
        <dbReference type="PROSITE" id="PS51462"/>
    </source>
</evidence>
<dbReference type="InterPro" id="IPR020084">
    <property type="entry name" value="NUDIX_hydrolase_CS"/>
</dbReference>
<dbReference type="PANTHER" id="PTHR11839:SF21">
    <property type="entry name" value="NUDIX HYDROLASE 27, CHLOROPLASTIC"/>
    <property type="match status" value="1"/>
</dbReference>
<dbReference type="PANTHER" id="PTHR11839">
    <property type="entry name" value="UDP/ADP-SUGAR PYROPHOSPHATASE"/>
    <property type="match status" value="1"/>
</dbReference>